<dbReference type="InterPro" id="IPR046373">
    <property type="entry name" value="Acyl-CoA_Oxase/DH_mid-dom_sf"/>
</dbReference>
<dbReference type="Pfam" id="PF00441">
    <property type="entry name" value="Acyl-CoA_dh_1"/>
    <property type="match status" value="1"/>
</dbReference>
<dbReference type="InterPro" id="IPR013319">
    <property type="entry name" value="GH11/12"/>
</dbReference>
<keyword evidence="3" id="KW-0285">Flavoprotein</keyword>
<evidence type="ECO:0000313" key="12">
    <source>
        <dbReference type="Proteomes" id="UP000618795"/>
    </source>
</evidence>
<keyword evidence="4" id="KW-0274">FAD</keyword>
<evidence type="ECO:0000256" key="5">
    <source>
        <dbReference type="ARBA" id="ARBA00023002"/>
    </source>
</evidence>
<evidence type="ECO:0000256" key="6">
    <source>
        <dbReference type="ARBA" id="ARBA00052546"/>
    </source>
</evidence>
<keyword evidence="5" id="KW-0560">Oxidoreductase</keyword>
<feature type="domain" description="Acyl-CoA dehydrogenase/oxidase N-terminal" evidence="10">
    <location>
        <begin position="170"/>
        <end position="275"/>
    </location>
</feature>
<dbReference type="InterPro" id="IPR013320">
    <property type="entry name" value="ConA-like_dom_sf"/>
</dbReference>
<comment type="caution">
    <text evidence="11">The sequence shown here is derived from an EMBL/GenBank/DDBJ whole genome shotgun (WGS) entry which is preliminary data.</text>
</comment>
<dbReference type="GO" id="GO:0005737">
    <property type="term" value="C:cytoplasm"/>
    <property type="evidence" value="ECO:0007669"/>
    <property type="project" value="TreeGrafter"/>
</dbReference>
<dbReference type="Gene3D" id="2.60.120.180">
    <property type="match status" value="1"/>
</dbReference>
<dbReference type="GO" id="GO:0033539">
    <property type="term" value="P:fatty acid beta-oxidation using acyl-CoA dehydrogenase"/>
    <property type="evidence" value="ECO:0007669"/>
    <property type="project" value="TreeGrafter"/>
</dbReference>
<dbReference type="Gene3D" id="1.20.140.10">
    <property type="entry name" value="Butyryl-CoA Dehydrogenase, subunit A, domain 3"/>
    <property type="match status" value="2"/>
</dbReference>
<comment type="cofactor">
    <cofactor evidence="1">
        <name>FAD</name>
        <dbReference type="ChEBI" id="CHEBI:57692"/>
    </cofactor>
</comment>
<accession>A0A918IFQ0</accession>
<dbReference type="InterPro" id="IPR009100">
    <property type="entry name" value="AcylCoA_DH/oxidase_NM_dom_sf"/>
</dbReference>
<dbReference type="PANTHER" id="PTHR48083">
    <property type="entry name" value="MEDIUM-CHAIN SPECIFIC ACYL-COA DEHYDROGENASE, MITOCHONDRIAL-RELATED"/>
    <property type="match status" value="1"/>
</dbReference>
<evidence type="ECO:0000256" key="4">
    <source>
        <dbReference type="ARBA" id="ARBA00022827"/>
    </source>
</evidence>
<dbReference type="InterPro" id="IPR037069">
    <property type="entry name" value="AcylCoA_DH/ox_N_sf"/>
</dbReference>
<evidence type="ECO:0000256" key="3">
    <source>
        <dbReference type="ARBA" id="ARBA00022630"/>
    </source>
</evidence>
<evidence type="ECO:0000259" key="8">
    <source>
        <dbReference type="Pfam" id="PF00441"/>
    </source>
</evidence>
<evidence type="ECO:0000256" key="7">
    <source>
        <dbReference type="SAM" id="MobiDB-lite"/>
    </source>
</evidence>
<gene>
    <name evidence="11" type="ORF">GCM10010260_57880</name>
</gene>
<evidence type="ECO:0000256" key="2">
    <source>
        <dbReference type="ARBA" id="ARBA00009347"/>
    </source>
</evidence>
<evidence type="ECO:0000256" key="1">
    <source>
        <dbReference type="ARBA" id="ARBA00001974"/>
    </source>
</evidence>
<dbReference type="AlphaFoldDB" id="A0A918IFQ0"/>
<name>A0A918IFQ0_9ACTN</name>
<dbReference type="InterPro" id="IPR050741">
    <property type="entry name" value="Acyl-CoA_dehydrogenase"/>
</dbReference>
<dbReference type="InterPro" id="IPR013786">
    <property type="entry name" value="AcylCoA_DH/ox_N"/>
</dbReference>
<dbReference type="InterPro" id="IPR006091">
    <property type="entry name" value="Acyl-CoA_Oxase/DH_mid-dom"/>
</dbReference>
<dbReference type="SUPFAM" id="SSF47203">
    <property type="entry name" value="Acyl-CoA dehydrogenase C-terminal domain-like"/>
    <property type="match status" value="1"/>
</dbReference>
<dbReference type="FunFam" id="2.40.110.10:FF:000023">
    <property type="entry name" value="Acyl-CoA dehydrogenase FadE10"/>
    <property type="match status" value="1"/>
</dbReference>
<evidence type="ECO:0000259" key="10">
    <source>
        <dbReference type="Pfam" id="PF02771"/>
    </source>
</evidence>
<dbReference type="EMBL" id="BMTD01000014">
    <property type="protein sequence ID" value="GGV11583.1"/>
    <property type="molecule type" value="Genomic_DNA"/>
</dbReference>
<dbReference type="GO" id="GO:0003995">
    <property type="term" value="F:acyl-CoA dehydrogenase activity"/>
    <property type="evidence" value="ECO:0007669"/>
    <property type="project" value="TreeGrafter"/>
</dbReference>
<dbReference type="FunFam" id="1.20.140.10:FF:000019">
    <property type="entry name" value="Acyl-CoA dehydrogenase"/>
    <property type="match status" value="1"/>
</dbReference>
<dbReference type="InterPro" id="IPR036250">
    <property type="entry name" value="AcylCo_DH-like_C"/>
</dbReference>
<evidence type="ECO:0000259" key="9">
    <source>
        <dbReference type="Pfam" id="PF02770"/>
    </source>
</evidence>
<dbReference type="GO" id="GO:0050660">
    <property type="term" value="F:flavin adenine dinucleotide binding"/>
    <property type="evidence" value="ECO:0007669"/>
    <property type="project" value="InterPro"/>
</dbReference>
<dbReference type="SUPFAM" id="SSF49899">
    <property type="entry name" value="Concanavalin A-like lectins/glucanases"/>
    <property type="match status" value="1"/>
</dbReference>
<dbReference type="SUPFAM" id="SSF56645">
    <property type="entry name" value="Acyl-CoA dehydrogenase NM domain-like"/>
    <property type="match status" value="1"/>
</dbReference>
<dbReference type="Proteomes" id="UP000618795">
    <property type="component" value="Unassembled WGS sequence"/>
</dbReference>
<comment type="similarity">
    <text evidence="2">Belongs to the acyl-CoA dehydrogenase family.</text>
</comment>
<feature type="region of interest" description="Disordered" evidence="7">
    <location>
        <begin position="730"/>
        <end position="753"/>
    </location>
</feature>
<keyword evidence="12" id="KW-1185">Reference proteome</keyword>
<dbReference type="FunFam" id="1.10.540.10:FF:000001">
    <property type="entry name" value="Very long-chain-specific acyl-CoA dehydrogenase, mitochondrial"/>
    <property type="match status" value="1"/>
</dbReference>
<dbReference type="Pfam" id="PF02771">
    <property type="entry name" value="Acyl-CoA_dh_N"/>
    <property type="match status" value="1"/>
</dbReference>
<comment type="catalytic activity">
    <reaction evidence="6">
        <text>a 2,3-saturated acyl-CoA + A = a 2,3-dehydroacyl-CoA + AH2</text>
        <dbReference type="Rhea" id="RHEA:48608"/>
        <dbReference type="ChEBI" id="CHEBI:13193"/>
        <dbReference type="ChEBI" id="CHEBI:17499"/>
        <dbReference type="ChEBI" id="CHEBI:60015"/>
        <dbReference type="ChEBI" id="CHEBI:65111"/>
    </reaction>
</comment>
<feature type="domain" description="Acyl-CoA dehydrogenase/oxidase C-terminal" evidence="8">
    <location>
        <begin position="388"/>
        <end position="546"/>
    </location>
</feature>
<proteinExistence type="inferred from homology"/>
<dbReference type="GO" id="GO:0004553">
    <property type="term" value="F:hydrolase activity, hydrolyzing O-glycosyl compounds"/>
    <property type="evidence" value="ECO:0007669"/>
    <property type="project" value="InterPro"/>
</dbReference>
<reference evidence="11" key="2">
    <citation type="submission" date="2020-09" db="EMBL/GenBank/DDBJ databases">
        <authorList>
            <person name="Sun Q."/>
            <person name="Ohkuma M."/>
        </authorList>
    </citation>
    <scope>NUCLEOTIDE SEQUENCE</scope>
    <source>
        <strain evidence="11">JCM 4369</strain>
    </source>
</reference>
<organism evidence="11 12">
    <name type="scientific">Streptomyces filipinensis</name>
    <dbReference type="NCBI Taxonomy" id="66887"/>
    <lineage>
        <taxon>Bacteria</taxon>
        <taxon>Bacillati</taxon>
        <taxon>Actinomycetota</taxon>
        <taxon>Actinomycetes</taxon>
        <taxon>Kitasatosporales</taxon>
        <taxon>Streptomycetaceae</taxon>
        <taxon>Streptomyces</taxon>
    </lineage>
</organism>
<dbReference type="PANTHER" id="PTHR48083:SF31">
    <property type="entry name" value="ACYL-COA DEHYDROGENASE FADE10-RELATED"/>
    <property type="match status" value="1"/>
</dbReference>
<dbReference type="InterPro" id="IPR009075">
    <property type="entry name" value="AcylCo_DH/oxidase_C"/>
</dbReference>
<dbReference type="Gene3D" id="2.40.110.10">
    <property type="entry name" value="Butyryl-CoA Dehydrogenase, subunit A, domain 2"/>
    <property type="match status" value="1"/>
</dbReference>
<reference evidence="11" key="1">
    <citation type="journal article" date="2014" name="Int. J. Syst. Evol. Microbiol.">
        <title>Complete genome sequence of Corynebacterium casei LMG S-19264T (=DSM 44701T), isolated from a smear-ripened cheese.</title>
        <authorList>
            <consortium name="US DOE Joint Genome Institute (JGI-PGF)"/>
            <person name="Walter F."/>
            <person name="Albersmeier A."/>
            <person name="Kalinowski J."/>
            <person name="Ruckert C."/>
        </authorList>
    </citation>
    <scope>NUCLEOTIDE SEQUENCE</scope>
    <source>
        <strain evidence="11">JCM 4369</strain>
    </source>
</reference>
<evidence type="ECO:0000313" key="11">
    <source>
        <dbReference type="EMBL" id="GGV11583.1"/>
    </source>
</evidence>
<protein>
    <submittedName>
        <fullName evidence="11">Acyl-CoA dehydrogenase</fullName>
    </submittedName>
</protein>
<dbReference type="Gene3D" id="1.10.540.10">
    <property type="entry name" value="Acyl-CoA dehydrogenase/oxidase, N-terminal domain"/>
    <property type="match status" value="1"/>
</dbReference>
<sequence>MYSLVRRTQTTGATLNLDDCTQALVRRKPLGDDEYVSGTESGTEVFKGSGRLDTTSCSVDIGRPPGRISAERTREGWWGRPVSGTNDPVALVGSERSAIIPLRGEVSLMSAPTTSRTTVTEREARQVAEAARQQDWHKPSFAKELFLGRFRLDLIHPHPLPDDESVRRGEEFLAKLRAFCESTVDGARIEREARIPDEVVAGLKELGALGMKIDPKYGGLGLTQLYYNKALALVGSASAAVGALLSAHQSIGVPQPLKMFGTQEQKDAFLPRCARTDISAFLLTEPDVGSDPARLATTAVPDGEDYVLDGVKLWTTNGVVADLLVVMARVPKSEEHKGGITAFVVEAAAEGITVENRNAFMGLRGIENGVTRFHRVRVPAANRIGPEGAGLKIALTTLNTGRLSLPAMCAGAGKWCLKIAREWSAEREQWGKPVALHEAVGSKISFIAATTFALEAVLDLSSQMADEDRNDIRIEAALAKLYGSEMAWKMADELIQIRGGRGYETAESLRARGERAVPAEQMLRDLRINRIFEGSTEIMHLLIAREAVDAHLSVAGDLIDPDKSLSDKAKAGASAGVFYAKWLPKLVAGPGQLPTSYGEFKHDVDLSGHLRYVERTARKLARSTFYAMSRWQGRMETKQGFLGRIVDIGAELFAMSAACVRAELLRSRDEHGREAYQLADAFCRQARIRVEELFDRLWTNTDALDRSVVKGVLGGAYTWLEEGVIDPSGDGPWIAEATPGASTRQNERRPFGG</sequence>
<dbReference type="Pfam" id="PF02770">
    <property type="entry name" value="Acyl-CoA_dh_M"/>
    <property type="match status" value="1"/>
</dbReference>
<feature type="domain" description="Acyl-CoA oxidase/dehydrogenase middle" evidence="9">
    <location>
        <begin position="280"/>
        <end position="376"/>
    </location>
</feature>